<protein>
    <submittedName>
        <fullName evidence="1">Uncharacterized protein</fullName>
    </submittedName>
</protein>
<dbReference type="Proteomes" id="UP001228581">
    <property type="component" value="Unassembled WGS sequence"/>
</dbReference>
<keyword evidence="2" id="KW-1185">Reference proteome</keyword>
<accession>A0ABT7CIE6</accession>
<gene>
    <name evidence="1" type="ORF">QNI19_05850</name>
</gene>
<dbReference type="RefSeq" id="WP_313993291.1">
    <property type="nucleotide sequence ID" value="NZ_JASJOR010000018.1"/>
</dbReference>
<sequence length="297" mass="35967">MTDFKEFYEQEYNRFRFTQYGAVDHTDTPLMAFISGYLYAQKENTLERCIRLYLSNKYQIDGKWNSWKEQIDHYAFLNNEKWDEGFFRLIHEIHNDELVFEEESGIAEKDEIVWEQEIEVLDRIHLQDGTSLEVGDVIQLADKIDEDYRQTKFYDVSLRNPNWELFYPSEKDFDHVYFYISRKEGVKPFTVGRVRRLFSNTLAKIELIGIQKGQLVVYTDLFKIEIEKALQIQEVKLIKKNVPEDSFINFISFDLVCFSCFTYEDLINQWSFFELHCLKKEWERYNRNVNGFWYKRS</sequence>
<organism evidence="1 2">
    <name type="scientific">Xanthocytophaga flava</name>
    <dbReference type="NCBI Taxonomy" id="3048013"/>
    <lineage>
        <taxon>Bacteria</taxon>
        <taxon>Pseudomonadati</taxon>
        <taxon>Bacteroidota</taxon>
        <taxon>Cytophagia</taxon>
        <taxon>Cytophagales</taxon>
        <taxon>Rhodocytophagaceae</taxon>
        <taxon>Xanthocytophaga</taxon>
    </lineage>
</organism>
<dbReference type="EMBL" id="JASJOT010000002">
    <property type="protein sequence ID" value="MDJ1492444.1"/>
    <property type="molecule type" value="Genomic_DNA"/>
</dbReference>
<evidence type="ECO:0000313" key="1">
    <source>
        <dbReference type="EMBL" id="MDJ1492444.1"/>
    </source>
</evidence>
<comment type="caution">
    <text evidence="1">The sequence shown here is derived from an EMBL/GenBank/DDBJ whole genome shotgun (WGS) entry which is preliminary data.</text>
</comment>
<evidence type="ECO:0000313" key="2">
    <source>
        <dbReference type="Proteomes" id="UP001228581"/>
    </source>
</evidence>
<name>A0ABT7CIE6_9BACT</name>
<proteinExistence type="predicted"/>
<reference evidence="1 2" key="1">
    <citation type="submission" date="2023-05" db="EMBL/GenBank/DDBJ databases">
        <authorList>
            <person name="Zhang X."/>
        </authorList>
    </citation>
    <scope>NUCLEOTIDE SEQUENCE [LARGE SCALE GENOMIC DNA]</scope>
    <source>
        <strain evidence="1 2">DM2B3-1</strain>
    </source>
</reference>